<evidence type="ECO:0000313" key="2">
    <source>
        <dbReference type="Proteomes" id="UP000275267"/>
    </source>
</evidence>
<dbReference type="Proteomes" id="UP000275267">
    <property type="component" value="Unassembled WGS sequence"/>
</dbReference>
<gene>
    <name evidence="1" type="ORF">C2845_PM15G02610</name>
</gene>
<accession>A0A3L6Q901</accession>
<name>A0A3L6Q901_PANMI</name>
<reference evidence="2" key="1">
    <citation type="journal article" date="2019" name="Nat. Commun.">
        <title>The genome of broomcorn millet.</title>
        <authorList>
            <person name="Zou C."/>
            <person name="Miki D."/>
            <person name="Li D."/>
            <person name="Tang Q."/>
            <person name="Xiao L."/>
            <person name="Rajput S."/>
            <person name="Deng P."/>
            <person name="Jia W."/>
            <person name="Huang R."/>
            <person name="Zhang M."/>
            <person name="Sun Y."/>
            <person name="Hu J."/>
            <person name="Fu X."/>
            <person name="Schnable P.S."/>
            <person name="Li F."/>
            <person name="Zhang H."/>
            <person name="Feng B."/>
            <person name="Zhu X."/>
            <person name="Liu R."/>
            <person name="Schnable J.C."/>
            <person name="Zhu J.-K."/>
            <person name="Zhang H."/>
        </authorList>
    </citation>
    <scope>NUCLEOTIDE SEQUENCE [LARGE SCALE GENOMIC DNA]</scope>
</reference>
<dbReference type="EMBL" id="PQIB02000013">
    <property type="protein sequence ID" value="RLM75092.1"/>
    <property type="molecule type" value="Genomic_DNA"/>
</dbReference>
<sequence length="120" mass="13495">MKSGSLAFCRTPCSQWRLRQLQNWSRRGGAGEGGYGWSSCSRHRGVDLHPFEPLIEHTFRRCTAPLTSLRGKRGGALTWCRHLVDLQLLWLHGRGGDSGVAWEAEKYTGILYGRQDPGRA</sequence>
<keyword evidence="2" id="KW-1185">Reference proteome</keyword>
<proteinExistence type="predicted"/>
<protein>
    <submittedName>
        <fullName evidence="1">Uncharacterized protein</fullName>
    </submittedName>
</protein>
<organism evidence="1 2">
    <name type="scientific">Panicum miliaceum</name>
    <name type="common">Proso millet</name>
    <name type="synonym">Broomcorn millet</name>
    <dbReference type="NCBI Taxonomy" id="4540"/>
    <lineage>
        <taxon>Eukaryota</taxon>
        <taxon>Viridiplantae</taxon>
        <taxon>Streptophyta</taxon>
        <taxon>Embryophyta</taxon>
        <taxon>Tracheophyta</taxon>
        <taxon>Spermatophyta</taxon>
        <taxon>Magnoliopsida</taxon>
        <taxon>Liliopsida</taxon>
        <taxon>Poales</taxon>
        <taxon>Poaceae</taxon>
        <taxon>PACMAD clade</taxon>
        <taxon>Panicoideae</taxon>
        <taxon>Panicodae</taxon>
        <taxon>Paniceae</taxon>
        <taxon>Panicinae</taxon>
        <taxon>Panicum</taxon>
        <taxon>Panicum sect. Panicum</taxon>
    </lineage>
</organism>
<evidence type="ECO:0000313" key="1">
    <source>
        <dbReference type="EMBL" id="RLM75092.1"/>
    </source>
</evidence>
<comment type="caution">
    <text evidence="1">The sequence shown here is derived from an EMBL/GenBank/DDBJ whole genome shotgun (WGS) entry which is preliminary data.</text>
</comment>
<dbReference type="AlphaFoldDB" id="A0A3L6Q901"/>